<evidence type="ECO:0000259" key="2">
    <source>
        <dbReference type="Pfam" id="PF11329"/>
    </source>
</evidence>
<keyword evidence="1" id="KW-0812">Transmembrane</keyword>
<feature type="transmembrane region" description="Helical" evidence="1">
    <location>
        <begin position="12"/>
        <end position="29"/>
    </location>
</feature>
<proteinExistence type="predicted"/>
<keyword evidence="1" id="KW-0472">Membrane</keyword>
<evidence type="ECO:0000256" key="1">
    <source>
        <dbReference type="SAM" id="Phobius"/>
    </source>
</evidence>
<dbReference type="RefSeq" id="WP_326508586.1">
    <property type="nucleotide sequence ID" value="NZ_JAWIIV010000023.1"/>
</dbReference>
<name>A0ABU6JEE7_9BURK</name>
<feature type="domain" description="DUF3131" evidence="2">
    <location>
        <begin position="71"/>
        <end position="435"/>
    </location>
</feature>
<accession>A0ABU6JEE7</accession>
<comment type="caution">
    <text evidence="3">The sequence shown here is derived from an EMBL/GenBank/DDBJ whole genome shotgun (WGS) entry which is preliminary data.</text>
</comment>
<protein>
    <submittedName>
        <fullName evidence="3">DUF3131 domain-containing protein</fullName>
    </submittedName>
</protein>
<reference evidence="3 4" key="1">
    <citation type="submission" date="2023-10" db="EMBL/GenBank/DDBJ databases">
        <title>Noviherbaspirillum sp. CPCC 100848 genome assembly.</title>
        <authorList>
            <person name="Li X.Y."/>
            <person name="Fang X.M."/>
        </authorList>
    </citation>
    <scope>NUCLEOTIDE SEQUENCE [LARGE SCALE GENOMIC DNA]</scope>
    <source>
        <strain evidence="3 4">CPCC 100848</strain>
    </source>
</reference>
<dbReference type="EMBL" id="JAWIIV010000023">
    <property type="protein sequence ID" value="MEC4721903.1"/>
    <property type="molecule type" value="Genomic_DNA"/>
</dbReference>
<keyword evidence="4" id="KW-1185">Reference proteome</keyword>
<evidence type="ECO:0000313" key="4">
    <source>
        <dbReference type="Proteomes" id="UP001352263"/>
    </source>
</evidence>
<evidence type="ECO:0000313" key="3">
    <source>
        <dbReference type="EMBL" id="MEC4721903.1"/>
    </source>
</evidence>
<dbReference type="InterPro" id="IPR021478">
    <property type="entry name" value="DUF3131"/>
</dbReference>
<dbReference type="Pfam" id="PF11329">
    <property type="entry name" value="DUF3131"/>
    <property type="match status" value="1"/>
</dbReference>
<sequence>MNKENLLRARSNIVFILALAVGFALVMWIEKHSGPPQAGSASANAQGARIQYSSDMPAPAEPKPLSDQEREWARIAWKYFDNNTDPKTGLVNSVDKYQAATMWDTGSTMLALISAHRLDLLAEKEFDARMSKLLDSLAGMPLYDNLLPNKSYSTATLEMVDYTGKPAAQGIGWSAIDIGRMLVPLTIVAWNFPQHTEAARRVVGRWQLARMSRDGALVGVHETEGGKLELLQEGRLGYEQYAAKAAALLGTDAAEALDYKAQLEFADVYGIKVPHDRRDARTSGGHNYVVSEPYLLDGLEFGGDRISREFAWRVFRAQEERFRQTGKLTAVTEDHVDQAPYFVYNTVFSNGKTWNTLTEKGEDAGRLRSLSVKAAFGWHALYRNDYSGKLIKEVAALYDPQRGWYAGKYEEGGAANKALTANTNAVVLESLAYIAGGRLLGHAQGEKP</sequence>
<keyword evidence="1" id="KW-1133">Transmembrane helix</keyword>
<gene>
    <name evidence="3" type="ORF">RY831_22295</name>
</gene>
<dbReference type="Gene3D" id="1.50.10.140">
    <property type="match status" value="1"/>
</dbReference>
<dbReference type="Proteomes" id="UP001352263">
    <property type="component" value="Unassembled WGS sequence"/>
</dbReference>
<organism evidence="3 4">
    <name type="scientific">Noviherbaspirillum album</name>
    <dbReference type="NCBI Taxonomy" id="3080276"/>
    <lineage>
        <taxon>Bacteria</taxon>
        <taxon>Pseudomonadati</taxon>
        <taxon>Pseudomonadota</taxon>
        <taxon>Betaproteobacteria</taxon>
        <taxon>Burkholderiales</taxon>
        <taxon>Oxalobacteraceae</taxon>
        <taxon>Noviherbaspirillum</taxon>
    </lineage>
</organism>